<dbReference type="Pfam" id="PF13397">
    <property type="entry name" value="RbpA"/>
    <property type="match status" value="1"/>
</dbReference>
<name>A0ABR9N5I0_9MICO</name>
<reference evidence="3 4" key="1">
    <citation type="submission" date="2020-10" db="EMBL/GenBank/DDBJ databases">
        <title>Myceligenerans pegani sp. nov., an endophytic actinomycete isolated from Peganum harmala L. in Xinjiang, China.</title>
        <authorList>
            <person name="Xin L."/>
        </authorList>
    </citation>
    <scope>NUCLEOTIDE SEQUENCE [LARGE SCALE GENOMIC DNA]</scope>
    <source>
        <strain evidence="3 4">TRM65318</strain>
    </source>
</reference>
<feature type="region of interest" description="Disordered" evidence="2">
    <location>
        <begin position="1"/>
        <end position="25"/>
    </location>
</feature>
<keyword evidence="1" id="KW-0479">Metal-binding</keyword>
<feature type="binding site" evidence="1">
    <location>
        <position position="40"/>
    </location>
    <ligand>
        <name>Zn(2+)</name>
        <dbReference type="ChEBI" id="CHEBI:29105"/>
    </ligand>
</feature>
<proteinExistence type="inferred from homology"/>
<comment type="caution">
    <text evidence="3">The sequence shown here is derived from an EMBL/GenBank/DDBJ whole genome shotgun (WGS) entry which is preliminary data.</text>
</comment>
<dbReference type="InterPro" id="IPR038638">
    <property type="entry name" value="RbpA_sf"/>
</dbReference>
<evidence type="ECO:0000256" key="1">
    <source>
        <dbReference type="HAMAP-Rule" id="MF_01483"/>
    </source>
</evidence>
<dbReference type="EMBL" id="JADAQT010000113">
    <property type="protein sequence ID" value="MBE1878926.1"/>
    <property type="molecule type" value="Genomic_DNA"/>
</dbReference>
<comment type="cofactor">
    <cofactor evidence="1">
        <name>Zn(2+)</name>
        <dbReference type="ChEBI" id="CHEBI:29105"/>
    </cofactor>
    <text evidence="1">Bind 1 Zn(2+) per subunit.</text>
</comment>
<comment type="function">
    <text evidence="1">Binds to RNA polymerase (RNAP), stimulating transcription from principal, but not alternative sigma factor promoters.</text>
</comment>
<keyword evidence="1" id="KW-0804">Transcription</keyword>
<accession>A0ABR9N5I0</accession>
<dbReference type="Proteomes" id="UP000625527">
    <property type="component" value="Unassembled WGS sequence"/>
</dbReference>
<feature type="binding site" evidence="1">
    <location>
        <position position="63"/>
    </location>
    <ligand>
        <name>Zn(2+)</name>
        <dbReference type="ChEBI" id="CHEBI:29105"/>
    </ligand>
</feature>
<feature type="binding site" evidence="1">
    <location>
        <position position="36"/>
    </location>
    <ligand>
        <name>Zn(2+)</name>
        <dbReference type="ChEBI" id="CHEBI:29105"/>
    </ligand>
</feature>
<keyword evidence="4" id="KW-1185">Reference proteome</keyword>
<sequence>MASGGHAIRGSRVGAGPMGETERGEAAPRVRVSYFCANGHETAPSFSVGEDVEAPVHWDCPQCGYPAGMDPANPPSPVRNEPYKTHLAYVKERRSEEDGAALLAEALEALHTRRGRIAS</sequence>
<evidence type="ECO:0000313" key="3">
    <source>
        <dbReference type="EMBL" id="MBE1878926.1"/>
    </source>
</evidence>
<dbReference type="RefSeq" id="WP_192865483.1">
    <property type="nucleotide sequence ID" value="NZ_JADAQT010000113.1"/>
</dbReference>
<organism evidence="3 4">
    <name type="scientific">Myceligenerans pegani</name>
    <dbReference type="NCBI Taxonomy" id="2776917"/>
    <lineage>
        <taxon>Bacteria</taxon>
        <taxon>Bacillati</taxon>
        <taxon>Actinomycetota</taxon>
        <taxon>Actinomycetes</taxon>
        <taxon>Micrococcales</taxon>
        <taxon>Promicromonosporaceae</taxon>
        <taxon>Myceligenerans</taxon>
    </lineage>
</organism>
<keyword evidence="1" id="KW-0805">Transcription regulation</keyword>
<dbReference type="HAMAP" id="MF_01483">
    <property type="entry name" value="RbpA"/>
    <property type="match status" value="1"/>
</dbReference>
<dbReference type="Gene3D" id="2.20.28.270">
    <property type="entry name" value="RNA polymerase-binding protein A"/>
    <property type="match status" value="1"/>
</dbReference>
<keyword evidence="1" id="KW-0862">Zinc</keyword>
<gene>
    <name evidence="1" type="primary">rbpA</name>
    <name evidence="3" type="ORF">IHE71_24855</name>
</gene>
<evidence type="ECO:0000256" key="2">
    <source>
        <dbReference type="SAM" id="MobiDB-lite"/>
    </source>
</evidence>
<protein>
    <recommendedName>
        <fullName evidence="1">RNA polymerase-binding protein RbpA</fullName>
    </recommendedName>
</protein>
<evidence type="ECO:0000313" key="4">
    <source>
        <dbReference type="Proteomes" id="UP000625527"/>
    </source>
</evidence>
<comment type="similarity">
    <text evidence="1">Belongs to the RNA polymerase-binding protein RbpA family.</text>
</comment>
<comment type="subunit">
    <text evidence="1">Forms a complex with the RNAP catalytic core and with free principal sigma factors.</text>
</comment>
<dbReference type="InterPro" id="IPR025182">
    <property type="entry name" value="RNApol-bd_RbpA"/>
</dbReference>
<feature type="binding site" evidence="1">
    <location>
        <position position="60"/>
    </location>
    <ligand>
        <name>Zn(2+)</name>
        <dbReference type="ChEBI" id="CHEBI:29105"/>
    </ligand>
</feature>